<feature type="region of interest" description="Disordered" evidence="1">
    <location>
        <begin position="107"/>
        <end position="155"/>
    </location>
</feature>
<organism evidence="2 3">
    <name type="scientific">Tanacetum coccineum</name>
    <dbReference type="NCBI Taxonomy" id="301880"/>
    <lineage>
        <taxon>Eukaryota</taxon>
        <taxon>Viridiplantae</taxon>
        <taxon>Streptophyta</taxon>
        <taxon>Embryophyta</taxon>
        <taxon>Tracheophyta</taxon>
        <taxon>Spermatophyta</taxon>
        <taxon>Magnoliopsida</taxon>
        <taxon>eudicotyledons</taxon>
        <taxon>Gunneridae</taxon>
        <taxon>Pentapetalae</taxon>
        <taxon>asterids</taxon>
        <taxon>campanulids</taxon>
        <taxon>Asterales</taxon>
        <taxon>Asteraceae</taxon>
        <taxon>Asteroideae</taxon>
        <taxon>Anthemideae</taxon>
        <taxon>Anthemidinae</taxon>
        <taxon>Tanacetum</taxon>
    </lineage>
</organism>
<dbReference type="Proteomes" id="UP001151760">
    <property type="component" value="Unassembled WGS sequence"/>
</dbReference>
<name>A0ABQ5A6Z9_9ASTR</name>
<dbReference type="EMBL" id="BQNB010011993">
    <property type="protein sequence ID" value="GJS97813.1"/>
    <property type="molecule type" value="Genomic_DNA"/>
</dbReference>
<dbReference type="CDD" id="cd09272">
    <property type="entry name" value="RNase_HI_RT_Ty1"/>
    <property type="match status" value="1"/>
</dbReference>
<feature type="compositionally biased region" description="Basic and acidic residues" evidence="1">
    <location>
        <begin position="136"/>
        <end position="152"/>
    </location>
</feature>
<reference evidence="2" key="1">
    <citation type="journal article" date="2022" name="Int. J. Mol. Sci.">
        <title>Draft Genome of Tanacetum Coccineum: Genomic Comparison of Closely Related Tanacetum-Family Plants.</title>
        <authorList>
            <person name="Yamashiro T."/>
            <person name="Shiraishi A."/>
            <person name="Nakayama K."/>
            <person name="Satake H."/>
        </authorList>
    </citation>
    <scope>NUCLEOTIDE SEQUENCE</scope>
</reference>
<accession>A0ABQ5A6Z9</accession>
<feature type="compositionally biased region" description="Basic and acidic residues" evidence="1">
    <location>
        <begin position="107"/>
        <end position="125"/>
    </location>
</feature>
<sequence length="259" mass="29318">MSSAEAEYVALSASCAQVMWMRTQLKDYGFNYNKIPLYCDSQSAIAISCNPVQHSRTKHIYTRYHFIKEQVVRLGINPMIQPEPEDLPKDNPKLEIAVLRHNMRMLVKDTRSQDGKDDKDNDKGSKSRSQSMKEQAYNKEQRERPRPHELNDKSNIIDSHKSDYEILKWLSSPFVFLLASRAAKASVTPWFIVALSWALVTKVVWVPAVPAVLSHVSAVYSSVLVSPQAVPVERVPSALTSKWAVSLASIDSLRPHEKV</sequence>
<keyword evidence="3" id="KW-1185">Reference proteome</keyword>
<gene>
    <name evidence="2" type="ORF">Tco_0804781</name>
</gene>
<evidence type="ECO:0000313" key="2">
    <source>
        <dbReference type="EMBL" id="GJS97813.1"/>
    </source>
</evidence>
<protein>
    <submittedName>
        <fullName evidence="2">Retrovirus-related pol polyprotein from transposon TNT 1-94</fullName>
    </submittedName>
</protein>
<dbReference type="PANTHER" id="PTHR11439:SF495">
    <property type="entry name" value="REVERSE TRANSCRIPTASE, RNA-DEPENDENT DNA POLYMERASE-RELATED"/>
    <property type="match status" value="1"/>
</dbReference>
<comment type="caution">
    <text evidence="2">The sequence shown here is derived from an EMBL/GenBank/DDBJ whole genome shotgun (WGS) entry which is preliminary data.</text>
</comment>
<evidence type="ECO:0000313" key="3">
    <source>
        <dbReference type="Proteomes" id="UP001151760"/>
    </source>
</evidence>
<reference evidence="2" key="2">
    <citation type="submission" date="2022-01" db="EMBL/GenBank/DDBJ databases">
        <authorList>
            <person name="Yamashiro T."/>
            <person name="Shiraishi A."/>
            <person name="Satake H."/>
            <person name="Nakayama K."/>
        </authorList>
    </citation>
    <scope>NUCLEOTIDE SEQUENCE</scope>
</reference>
<dbReference type="PANTHER" id="PTHR11439">
    <property type="entry name" value="GAG-POL-RELATED RETROTRANSPOSON"/>
    <property type="match status" value="1"/>
</dbReference>
<evidence type="ECO:0000256" key="1">
    <source>
        <dbReference type="SAM" id="MobiDB-lite"/>
    </source>
</evidence>
<proteinExistence type="predicted"/>